<sequence length="253" mass="26155">MKKNILLASAVLALSLVGGTAQAFAAEDGGTMPTNGTVNFVAGQDPTDPTDPTEPGNPIQPIDPPTPVGGALSIDYASNFKFGEQKISTDDETYYAALDQFKGSDGETFGDSNYVQVTDKRGTLAGWTLTVGQLDQFKTAEGEALNGAQLKINTASAVAAVDDNSMDGYKPGTVASSITLTPGDGTTPGTSDAITAEKGKGAGTWVYRFGDTADAGKTAVQLMVPGKSVKLAKEYKTTLNWTLASIPENGSEN</sequence>
<proteinExistence type="predicted"/>
<evidence type="ECO:0000259" key="3">
    <source>
        <dbReference type="Pfam" id="PF13731"/>
    </source>
</evidence>
<keyword evidence="2" id="KW-0732">Signal</keyword>
<feature type="chain" id="PRO_5047258593" evidence="2">
    <location>
        <begin position="26"/>
        <end position="253"/>
    </location>
</feature>
<dbReference type="EMBL" id="JARPYI010000012">
    <property type="protein sequence ID" value="MDT2601591.1"/>
    <property type="molecule type" value="Genomic_DNA"/>
</dbReference>
<name>A0ABU3F628_9ENTE</name>
<evidence type="ECO:0000313" key="4">
    <source>
        <dbReference type="EMBL" id="MDT2601591.1"/>
    </source>
</evidence>
<dbReference type="Pfam" id="PF13731">
    <property type="entry name" value="WxL"/>
    <property type="match status" value="1"/>
</dbReference>
<dbReference type="RefSeq" id="WP_221675236.1">
    <property type="nucleotide sequence ID" value="NZ_JARPYF010000011.1"/>
</dbReference>
<comment type="caution">
    <text evidence="4">The sequence shown here is derived from an EMBL/GenBank/DDBJ whole genome shotgun (WGS) entry which is preliminary data.</text>
</comment>
<dbReference type="Proteomes" id="UP001252875">
    <property type="component" value="Unassembled WGS sequence"/>
</dbReference>
<evidence type="ECO:0000256" key="2">
    <source>
        <dbReference type="SAM" id="SignalP"/>
    </source>
</evidence>
<evidence type="ECO:0000313" key="5">
    <source>
        <dbReference type="Proteomes" id="UP001252875"/>
    </source>
</evidence>
<feature type="signal peptide" evidence="2">
    <location>
        <begin position="1"/>
        <end position="25"/>
    </location>
</feature>
<keyword evidence="5" id="KW-1185">Reference proteome</keyword>
<organism evidence="4 5">
    <name type="scientific">Enterococcus hulanensis</name>
    <dbReference type="NCBI Taxonomy" id="2559929"/>
    <lineage>
        <taxon>Bacteria</taxon>
        <taxon>Bacillati</taxon>
        <taxon>Bacillota</taxon>
        <taxon>Bacilli</taxon>
        <taxon>Lactobacillales</taxon>
        <taxon>Enterococcaceae</taxon>
        <taxon>Enterococcus</taxon>
    </lineage>
</organism>
<accession>A0ABU3F628</accession>
<feature type="domain" description="WxL" evidence="3">
    <location>
        <begin position="30"/>
        <end position="247"/>
    </location>
</feature>
<gene>
    <name evidence="4" type="ORF">P7D85_17570</name>
</gene>
<protein>
    <submittedName>
        <fullName evidence="4">WxL domain-containing protein</fullName>
    </submittedName>
</protein>
<feature type="region of interest" description="Disordered" evidence="1">
    <location>
        <begin position="41"/>
        <end position="64"/>
    </location>
</feature>
<reference evidence="4 5" key="1">
    <citation type="submission" date="2023-03" db="EMBL/GenBank/DDBJ databases">
        <authorList>
            <person name="Shen W."/>
            <person name="Cai J."/>
        </authorList>
    </citation>
    <scope>NUCLEOTIDE SEQUENCE [LARGE SCALE GENOMIC DNA]</scope>
    <source>
        <strain evidence="4 5">D6-4</strain>
    </source>
</reference>
<dbReference type="InterPro" id="IPR027994">
    <property type="entry name" value="WxL_dom"/>
</dbReference>
<evidence type="ECO:0000256" key="1">
    <source>
        <dbReference type="SAM" id="MobiDB-lite"/>
    </source>
</evidence>